<dbReference type="RefSeq" id="WP_186815017.1">
    <property type="nucleotide sequence ID" value="NZ_BAAARO010000021.1"/>
</dbReference>
<gene>
    <name evidence="6" type="ORF">TAE01_06190</name>
</gene>
<dbReference type="AlphaFoldDB" id="A0A512CX64"/>
<keyword evidence="2" id="KW-0238">DNA-binding</keyword>
<dbReference type="InterPro" id="IPR050204">
    <property type="entry name" value="AraC_XylS_family_regulators"/>
</dbReference>
<proteinExistence type="predicted"/>
<comment type="caution">
    <text evidence="6">The sequence shown here is derived from an EMBL/GenBank/DDBJ whole genome shotgun (WGS) entry which is preliminary data.</text>
</comment>
<keyword evidence="1" id="KW-0805">Transcription regulation</keyword>
<keyword evidence="3" id="KW-0010">Activator</keyword>
<evidence type="ECO:0000256" key="4">
    <source>
        <dbReference type="ARBA" id="ARBA00023163"/>
    </source>
</evidence>
<dbReference type="Gene3D" id="2.60.120.280">
    <property type="entry name" value="Regulatory protein AraC"/>
    <property type="match status" value="1"/>
</dbReference>
<dbReference type="SUPFAM" id="SSF51215">
    <property type="entry name" value="Regulatory protein AraC"/>
    <property type="match status" value="1"/>
</dbReference>
<feature type="domain" description="HTH araC/xylS-type" evidence="5">
    <location>
        <begin position="169"/>
        <end position="267"/>
    </location>
</feature>
<dbReference type="InterPro" id="IPR009057">
    <property type="entry name" value="Homeodomain-like_sf"/>
</dbReference>
<dbReference type="Proteomes" id="UP000321534">
    <property type="component" value="Unassembled WGS sequence"/>
</dbReference>
<keyword evidence="4" id="KW-0804">Transcription</keyword>
<dbReference type="Gene3D" id="1.10.10.60">
    <property type="entry name" value="Homeodomain-like"/>
    <property type="match status" value="1"/>
</dbReference>
<evidence type="ECO:0000256" key="2">
    <source>
        <dbReference type="ARBA" id="ARBA00023125"/>
    </source>
</evidence>
<dbReference type="InterPro" id="IPR018060">
    <property type="entry name" value="HTH_AraC"/>
</dbReference>
<dbReference type="GO" id="GO:0003700">
    <property type="term" value="F:DNA-binding transcription factor activity"/>
    <property type="evidence" value="ECO:0007669"/>
    <property type="project" value="InterPro"/>
</dbReference>
<dbReference type="PROSITE" id="PS01124">
    <property type="entry name" value="HTH_ARAC_FAMILY_2"/>
    <property type="match status" value="1"/>
</dbReference>
<organism evidence="6 7">
    <name type="scientific">Terrabacter aerolatus</name>
    <dbReference type="NCBI Taxonomy" id="422442"/>
    <lineage>
        <taxon>Bacteria</taxon>
        <taxon>Bacillati</taxon>
        <taxon>Actinomycetota</taxon>
        <taxon>Actinomycetes</taxon>
        <taxon>Micrococcales</taxon>
        <taxon>Intrasporangiaceae</taxon>
        <taxon>Terrabacter</taxon>
    </lineage>
</organism>
<dbReference type="SMART" id="SM00342">
    <property type="entry name" value="HTH_ARAC"/>
    <property type="match status" value="1"/>
</dbReference>
<evidence type="ECO:0000256" key="1">
    <source>
        <dbReference type="ARBA" id="ARBA00023015"/>
    </source>
</evidence>
<reference evidence="6 7" key="1">
    <citation type="submission" date="2019-07" db="EMBL/GenBank/DDBJ databases">
        <title>Whole genome shotgun sequence of Terrabacter aerolatus NBRC 106305.</title>
        <authorList>
            <person name="Hosoyama A."/>
            <person name="Uohara A."/>
            <person name="Ohji S."/>
            <person name="Ichikawa N."/>
        </authorList>
    </citation>
    <scope>NUCLEOTIDE SEQUENCE [LARGE SCALE GENOMIC DNA]</scope>
    <source>
        <strain evidence="6 7">NBRC 106305</strain>
    </source>
</reference>
<protein>
    <recommendedName>
        <fullName evidence="5">HTH araC/xylS-type domain-containing protein</fullName>
    </recommendedName>
</protein>
<dbReference type="Pfam" id="PF02311">
    <property type="entry name" value="AraC_binding"/>
    <property type="match status" value="1"/>
</dbReference>
<evidence type="ECO:0000259" key="5">
    <source>
        <dbReference type="PROSITE" id="PS01124"/>
    </source>
</evidence>
<accession>A0A512CX64</accession>
<keyword evidence="7" id="KW-1185">Reference proteome</keyword>
<dbReference type="PROSITE" id="PS00041">
    <property type="entry name" value="HTH_ARAC_FAMILY_1"/>
    <property type="match status" value="1"/>
</dbReference>
<dbReference type="GO" id="GO:0043565">
    <property type="term" value="F:sequence-specific DNA binding"/>
    <property type="evidence" value="ECO:0007669"/>
    <property type="project" value="InterPro"/>
</dbReference>
<name>A0A512CX64_9MICO</name>
<evidence type="ECO:0000313" key="7">
    <source>
        <dbReference type="Proteomes" id="UP000321534"/>
    </source>
</evidence>
<dbReference type="SUPFAM" id="SSF46689">
    <property type="entry name" value="Homeodomain-like"/>
    <property type="match status" value="2"/>
</dbReference>
<dbReference type="InterPro" id="IPR037923">
    <property type="entry name" value="HTH-like"/>
</dbReference>
<dbReference type="InterPro" id="IPR018062">
    <property type="entry name" value="HTH_AraC-typ_CS"/>
</dbReference>
<evidence type="ECO:0000313" key="6">
    <source>
        <dbReference type="EMBL" id="GEO28809.1"/>
    </source>
</evidence>
<dbReference type="Pfam" id="PF12833">
    <property type="entry name" value="HTH_18"/>
    <property type="match status" value="1"/>
</dbReference>
<dbReference type="PANTHER" id="PTHR46796">
    <property type="entry name" value="HTH-TYPE TRANSCRIPTIONAL ACTIVATOR RHAS-RELATED"/>
    <property type="match status" value="1"/>
</dbReference>
<evidence type="ECO:0000256" key="3">
    <source>
        <dbReference type="ARBA" id="ARBA00023159"/>
    </source>
</evidence>
<dbReference type="EMBL" id="BJYX01000002">
    <property type="protein sequence ID" value="GEO28809.1"/>
    <property type="molecule type" value="Genomic_DNA"/>
</dbReference>
<sequence length="269" mass="29202">MPSGRLGEVLVAGRITGGSGLPAGTTRRHPSWGLTFVTAGTGRYRDASHDEAICPGSLVVVHPGHPHWYGADRGGWDEVFVVFDGAAFELARRLGALTPDRPLVHGLSVARWRHRFAVYGDRARPTTVVGRDAEALDLLAALLEANAVTAPRGAAARVRHEAGHADWLDRSLALLGRDLAEPLDLPSVAAEVGMAYETWRRRFRAETGTSPYAHRASRRLEAATDLLVHTGLGVRDIAAATGFSDERHLIRRFREHTGLTPRAFRDAGH</sequence>
<dbReference type="InterPro" id="IPR003313">
    <property type="entry name" value="AraC-bd"/>
</dbReference>